<evidence type="ECO:0000313" key="7">
    <source>
        <dbReference type="EMBL" id="GAA6168991.1"/>
    </source>
</evidence>
<feature type="binding site" evidence="6">
    <location>
        <position position="86"/>
    </location>
    <ligand>
        <name>S-adenosyl-L-methionine</name>
        <dbReference type="ChEBI" id="CHEBI:59789"/>
    </ligand>
</feature>
<dbReference type="EC" id="2.1.1.170" evidence="6"/>
<feature type="binding site" evidence="6">
    <location>
        <position position="81"/>
    </location>
    <ligand>
        <name>S-adenosyl-L-methionine</name>
        <dbReference type="ChEBI" id="CHEBI:59789"/>
    </ligand>
</feature>
<evidence type="ECO:0000256" key="6">
    <source>
        <dbReference type="HAMAP-Rule" id="MF_00074"/>
    </source>
</evidence>
<dbReference type="SUPFAM" id="SSF53335">
    <property type="entry name" value="S-adenosyl-L-methionine-dependent methyltransferases"/>
    <property type="match status" value="1"/>
</dbReference>
<dbReference type="HAMAP" id="MF_00074">
    <property type="entry name" value="16SrRNA_methyltr_G"/>
    <property type="match status" value="1"/>
</dbReference>
<feature type="binding site" evidence="6">
    <location>
        <begin position="132"/>
        <end position="133"/>
    </location>
    <ligand>
        <name>S-adenosyl-L-methionine</name>
        <dbReference type="ChEBI" id="CHEBI:59789"/>
    </ligand>
</feature>
<evidence type="ECO:0000256" key="3">
    <source>
        <dbReference type="ARBA" id="ARBA00022603"/>
    </source>
</evidence>
<reference evidence="7 8" key="1">
    <citation type="submission" date="2024-04" db="EMBL/GenBank/DDBJ databases">
        <title>Draft genome sequence of Sessilibacter corallicola NBRC 116591.</title>
        <authorList>
            <person name="Miyakawa T."/>
            <person name="Kusuya Y."/>
            <person name="Miura T."/>
        </authorList>
    </citation>
    <scope>NUCLEOTIDE SEQUENCE [LARGE SCALE GENOMIC DNA]</scope>
    <source>
        <strain evidence="7 8">KU-00831-HH</strain>
    </source>
</reference>
<dbReference type="InterPro" id="IPR029063">
    <property type="entry name" value="SAM-dependent_MTases_sf"/>
</dbReference>
<evidence type="ECO:0000256" key="2">
    <source>
        <dbReference type="ARBA" id="ARBA00022552"/>
    </source>
</evidence>
<dbReference type="InterPro" id="IPR003682">
    <property type="entry name" value="rRNA_ssu_MeTfrase_G"/>
</dbReference>
<proteinExistence type="inferred from homology"/>
<dbReference type="PANTHER" id="PTHR31760">
    <property type="entry name" value="S-ADENOSYL-L-METHIONINE-DEPENDENT METHYLTRANSFERASES SUPERFAMILY PROTEIN"/>
    <property type="match status" value="1"/>
</dbReference>
<organism evidence="7 8">
    <name type="scientific">Sessilibacter corallicola</name>
    <dbReference type="NCBI Taxonomy" id="2904075"/>
    <lineage>
        <taxon>Bacteria</taxon>
        <taxon>Pseudomonadati</taxon>
        <taxon>Pseudomonadota</taxon>
        <taxon>Gammaproteobacteria</taxon>
        <taxon>Cellvibrionales</taxon>
        <taxon>Cellvibrionaceae</taxon>
        <taxon>Sessilibacter</taxon>
    </lineage>
</organism>
<comment type="similarity">
    <text evidence="6">Belongs to the methyltransferase superfamily. RNA methyltransferase RsmG family.</text>
</comment>
<keyword evidence="3 6" id="KW-0489">Methyltransferase</keyword>
<dbReference type="RefSeq" id="WP_353303654.1">
    <property type="nucleotide sequence ID" value="NZ_BAABWN010000009.1"/>
</dbReference>
<comment type="caution">
    <text evidence="7">The sequence shown here is derived from an EMBL/GenBank/DDBJ whole genome shotgun (WGS) entry which is preliminary data.</text>
</comment>
<evidence type="ECO:0000256" key="1">
    <source>
        <dbReference type="ARBA" id="ARBA00022490"/>
    </source>
</evidence>
<dbReference type="PIRSF" id="PIRSF003078">
    <property type="entry name" value="GidB"/>
    <property type="match status" value="1"/>
</dbReference>
<keyword evidence="8" id="KW-1185">Reference proteome</keyword>
<dbReference type="CDD" id="cd02440">
    <property type="entry name" value="AdoMet_MTases"/>
    <property type="match status" value="1"/>
</dbReference>
<evidence type="ECO:0000313" key="8">
    <source>
        <dbReference type="Proteomes" id="UP001465153"/>
    </source>
</evidence>
<dbReference type="PANTHER" id="PTHR31760:SF0">
    <property type="entry name" value="S-ADENOSYL-L-METHIONINE-DEPENDENT METHYLTRANSFERASES SUPERFAMILY PROTEIN"/>
    <property type="match status" value="1"/>
</dbReference>
<keyword evidence="4 6" id="KW-0808">Transferase</keyword>
<protein>
    <recommendedName>
        <fullName evidence="6">Ribosomal RNA small subunit methyltransferase G</fullName>
        <ecNumber evidence="6">2.1.1.170</ecNumber>
    </recommendedName>
    <alternativeName>
        <fullName evidence="6">16S rRNA 7-methylguanosine methyltransferase</fullName>
        <shortName evidence="6">16S rRNA m7G methyltransferase</shortName>
    </alternativeName>
</protein>
<sequence>MSAFDPHKFLTARLKRLGVQCTAHQIEQLVSYAQLFHKWNKAYNLSAIRDLPSIIDRHIVDSLSVLNLLPDLCDYRMIDVGTGGGLPGIPLAIMRPSWQLSLLDSNGKKTRFLVQVKLELELANVEIHNCRVESHVPERPYQGVISRAFASLEDMINYCKHLVDDSGVFWAMKGQFPTTEIDALPDGYTVQHCRSIEVPDEDGERHLLAIVKG</sequence>
<comment type="subcellular location">
    <subcellularLocation>
        <location evidence="6">Cytoplasm</location>
    </subcellularLocation>
</comment>
<evidence type="ECO:0000256" key="5">
    <source>
        <dbReference type="ARBA" id="ARBA00022691"/>
    </source>
</evidence>
<dbReference type="NCBIfam" id="TIGR00138">
    <property type="entry name" value="rsmG_gidB"/>
    <property type="match status" value="1"/>
</dbReference>
<feature type="binding site" evidence="6">
    <location>
        <position position="147"/>
    </location>
    <ligand>
        <name>S-adenosyl-L-methionine</name>
        <dbReference type="ChEBI" id="CHEBI:59789"/>
    </ligand>
</feature>
<keyword evidence="1 6" id="KW-0963">Cytoplasm</keyword>
<comment type="catalytic activity">
    <reaction evidence="6">
        <text>guanosine(527) in 16S rRNA + S-adenosyl-L-methionine = N(7)-methylguanosine(527) in 16S rRNA + S-adenosyl-L-homocysteine</text>
        <dbReference type="Rhea" id="RHEA:42732"/>
        <dbReference type="Rhea" id="RHEA-COMP:10209"/>
        <dbReference type="Rhea" id="RHEA-COMP:10210"/>
        <dbReference type="ChEBI" id="CHEBI:57856"/>
        <dbReference type="ChEBI" id="CHEBI:59789"/>
        <dbReference type="ChEBI" id="CHEBI:74269"/>
        <dbReference type="ChEBI" id="CHEBI:74480"/>
        <dbReference type="EC" id="2.1.1.170"/>
    </reaction>
</comment>
<keyword evidence="2 6" id="KW-0698">rRNA processing</keyword>
<keyword evidence="5 6" id="KW-0949">S-adenosyl-L-methionine</keyword>
<gene>
    <name evidence="6 7" type="primary">rsmG</name>
    <name evidence="7" type="ORF">NBRC116591_28020</name>
</gene>
<comment type="function">
    <text evidence="6">Specifically methylates the N7 position of guanine in position 527 of 16S rRNA.</text>
</comment>
<dbReference type="Proteomes" id="UP001465153">
    <property type="component" value="Unassembled WGS sequence"/>
</dbReference>
<dbReference type="Pfam" id="PF02527">
    <property type="entry name" value="GidB"/>
    <property type="match status" value="1"/>
</dbReference>
<evidence type="ECO:0000256" key="4">
    <source>
        <dbReference type="ARBA" id="ARBA00022679"/>
    </source>
</evidence>
<dbReference type="Gene3D" id="3.40.50.150">
    <property type="entry name" value="Vaccinia Virus protein VP39"/>
    <property type="match status" value="1"/>
</dbReference>
<name>A0ABQ0ABI4_9GAMM</name>
<accession>A0ABQ0ABI4</accession>
<comment type="caution">
    <text evidence="6">Lacks conserved residue(s) required for the propagation of feature annotation.</text>
</comment>
<dbReference type="EMBL" id="BAABWN010000009">
    <property type="protein sequence ID" value="GAA6168991.1"/>
    <property type="molecule type" value="Genomic_DNA"/>
</dbReference>